<dbReference type="Pfam" id="PF00933">
    <property type="entry name" value="Glyco_hydro_3"/>
    <property type="match status" value="1"/>
</dbReference>
<dbReference type="InterPro" id="IPR036962">
    <property type="entry name" value="Glyco_hydro_3_N_sf"/>
</dbReference>
<dbReference type="Gene3D" id="3.20.20.300">
    <property type="entry name" value="Glycoside hydrolase, family 3, N-terminal domain"/>
    <property type="match status" value="1"/>
</dbReference>
<protein>
    <recommendedName>
        <fullName evidence="4">beta-glucosidase</fullName>
        <ecNumber evidence="4">3.2.1.21</ecNumber>
    </recommendedName>
</protein>
<evidence type="ECO:0000256" key="5">
    <source>
        <dbReference type="ARBA" id="ARBA00022801"/>
    </source>
</evidence>
<reference evidence="14 15" key="1">
    <citation type="submission" date="2020-01" db="EMBL/GenBank/DDBJ databases">
        <authorList>
            <person name="Gupta K D."/>
        </authorList>
    </citation>
    <scope>NUCLEOTIDE SEQUENCE [LARGE SCALE GENOMIC DNA]</scope>
</reference>
<evidence type="ECO:0000313" key="14">
    <source>
        <dbReference type="EMBL" id="CAA7264064.1"/>
    </source>
</evidence>
<keyword evidence="15" id="KW-1185">Reference proteome</keyword>
<evidence type="ECO:0000259" key="13">
    <source>
        <dbReference type="Pfam" id="PF00933"/>
    </source>
</evidence>
<comment type="caution">
    <text evidence="14">The sequence shown here is derived from an EMBL/GenBank/DDBJ whole genome shotgun (WGS) entry which is preliminary data.</text>
</comment>
<gene>
    <name evidence="14" type="ORF">AAE3_LOCUS6133</name>
</gene>
<dbReference type="PANTHER" id="PTHR42715:SF2">
    <property type="entry name" value="BETA-GLUCOSIDASE F-RELATED"/>
    <property type="match status" value="1"/>
</dbReference>
<evidence type="ECO:0000256" key="8">
    <source>
        <dbReference type="ARBA" id="ARBA00023277"/>
    </source>
</evidence>
<keyword evidence="9" id="KW-0326">Glycosidase</keyword>
<keyword evidence="8" id="KW-0119">Carbohydrate metabolism</keyword>
<keyword evidence="10" id="KW-0624">Polysaccharide degradation</keyword>
<keyword evidence="5" id="KW-0378">Hydrolase</keyword>
<feature type="chain" id="PRO_5035839936" description="beta-glucosidase" evidence="12">
    <location>
        <begin position="18"/>
        <end position="383"/>
    </location>
</feature>
<feature type="domain" description="Glycoside hydrolase family 3 N-terminal" evidence="13">
    <location>
        <begin position="168"/>
        <end position="382"/>
    </location>
</feature>
<keyword evidence="12" id="KW-0732">Signal</keyword>
<evidence type="ECO:0000256" key="6">
    <source>
        <dbReference type="ARBA" id="ARBA00023001"/>
    </source>
</evidence>
<evidence type="ECO:0000256" key="11">
    <source>
        <dbReference type="SAM" id="MobiDB-lite"/>
    </source>
</evidence>
<comment type="pathway">
    <text evidence="2">Glycan metabolism; cellulose degradation.</text>
</comment>
<dbReference type="GO" id="GO:0030245">
    <property type="term" value="P:cellulose catabolic process"/>
    <property type="evidence" value="ECO:0007669"/>
    <property type="project" value="UniProtKB-KW"/>
</dbReference>
<feature type="region of interest" description="Disordered" evidence="11">
    <location>
        <begin position="51"/>
        <end position="70"/>
    </location>
</feature>
<keyword evidence="6" id="KW-0136">Cellulose degradation</keyword>
<evidence type="ECO:0000256" key="12">
    <source>
        <dbReference type="SAM" id="SignalP"/>
    </source>
</evidence>
<dbReference type="InterPro" id="IPR001764">
    <property type="entry name" value="Glyco_hydro_3_N"/>
</dbReference>
<comment type="catalytic activity">
    <reaction evidence="1">
        <text>Hydrolysis of terminal, non-reducing beta-D-glucosyl residues with release of beta-D-glucose.</text>
        <dbReference type="EC" id="3.2.1.21"/>
    </reaction>
</comment>
<feature type="compositionally biased region" description="Low complexity" evidence="11">
    <location>
        <begin position="51"/>
        <end position="69"/>
    </location>
</feature>
<proteinExistence type="inferred from homology"/>
<dbReference type="OrthoDB" id="416222at2759"/>
<dbReference type="GO" id="GO:0008422">
    <property type="term" value="F:beta-glucosidase activity"/>
    <property type="evidence" value="ECO:0007669"/>
    <property type="project" value="UniProtKB-EC"/>
</dbReference>
<feature type="signal peptide" evidence="12">
    <location>
        <begin position="1"/>
        <end position="17"/>
    </location>
</feature>
<dbReference type="InterPro" id="IPR050288">
    <property type="entry name" value="Cellulose_deg_GH3"/>
</dbReference>
<name>A0A8S0W623_CYCAE</name>
<dbReference type="EMBL" id="CACVBS010000042">
    <property type="protein sequence ID" value="CAA7264064.1"/>
    <property type="molecule type" value="Genomic_DNA"/>
</dbReference>
<evidence type="ECO:0000256" key="7">
    <source>
        <dbReference type="ARBA" id="ARBA00023180"/>
    </source>
</evidence>
<evidence type="ECO:0000256" key="4">
    <source>
        <dbReference type="ARBA" id="ARBA00012744"/>
    </source>
</evidence>
<evidence type="ECO:0000256" key="1">
    <source>
        <dbReference type="ARBA" id="ARBA00000448"/>
    </source>
</evidence>
<dbReference type="PRINTS" id="PR00133">
    <property type="entry name" value="GLHYDRLASE3"/>
</dbReference>
<evidence type="ECO:0000256" key="10">
    <source>
        <dbReference type="ARBA" id="ARBA00023326"/>
    </source>
</evidence>
<dbReference type="InterPro" id="IPR017853">
    <property type="entry name" value="GH"/>
</dbReference>
<organism evidence="14 15">
    <name type="scientific">Cyclocybe aegerita</name>
    <name type="common">Black poplar mushroom</name>
    <name type="synonym">Agrocybe aegerita</name>
    <dbReference type="NCBI Taxonomy" id="1973307"/>
    <lineage>
        <taxon>Eukaryota</taxon>
        <taxon>Fungi</taxon>
        <taxon>Dikarya</taxon>
        <taxon>Basidiomycota</taxon>
        <taxon>Agaricomycotina</taxon>
        <taxon>Agaricomycetes</taxon>
        <taxon>Agaricomycetidae</taxon>
        <taxon>Agaricales</taxon>
        <taxon>Agaricineae</taxon>
        <taxon>Bolbitiaceae</taxon>
        <taxon>Cyclocybe</taxon>
    </lineage>
</organism>
<dbReference type="PANTHER" id="PTHR42715">
    <property type="entry name" value="BETA-GLUCOSIDASE"/>
    <property type="match status" value="1"/>
</dbReference>
<dbReference type="Proteomes" id="UP000467700">
    <property type="component" value="Unassembled WGS sequence"/>
</dbReference>
<evidence type="ECO:0000256" key="3">
    <source>
        <dbReference type="ARBA" id="ARBA00005336"/>
    </source>
</evidence>
<accession>A0A8S0W623</accession>
<sequence length="383" mass="40686">MKLQEALSVFLLPFVLAQDGAQVPITALPLGPLHSVPLTSVYAISDTQHTSLSASSTTTPPATQTVTVPPNTPSIFTLIPVPSDSPVLPSYPETDPLDPLPVGSLAIPDFGPAWSAAWAKAKPKEKVSVVTGVGWQGGVCIGSIAPIEPIDGRGWPGLCLEDSPLGVRLADYVTAFPAGINAAASFNRHLMRRRGLYIGREHVGKGVNIALGPMMNMVRVPQAGRNWESFGADPFLAGEAAYETILGMQEGGVIACAKHYVGNEQENKRLMSSSNIDDRTLHEIYTHPFLKSVMAGVGSVMCSYNGLNGTFACENDKVLNDILKREYGFQSFITSDWMAQHASMAANAGLDMTMPGDITFGSGTSYWGANLTAFVSNGTISES</sequence>
<evidence type="ECO:0000313" key="15">
    <source>
        <dbReference type="Proteomes" id="UP000467700"/>
    </source>
</evidence>
<dbReference type="EC" id="3.2.1.21" evidence="4"/>
<comment type="similarity">
    <text evidence="3">Belongs to the glycosyl hydrolase 3 family.</text>
</comment>
<dbReference type="FunFam" id="3.20.20.300:FF:000002">
    <property type="entry name" value="Probable beta-glucosidase"/>
    <property type="match status" value="1"/>
</dbReference>
<evidence type="ECO:0000256" key="9">
    <source>
        <dbReference type="ARBA" id="ARBA00023295"/>
    </source>
</evidence>
<keyword evidence="7" id="KW-0325">Glycoprotein</keyword>
<dbReference type="AlphaFoldDB" id="A0A8S0W623"/>
<dbReference type="SUPFAM" id="SSF51445">
    <property type="entry name" value="(Trans)glycosidases"/>
    <property type="match status" value="1"/>
</dbReference>
<evidence type="ECO:0000256" key="2">
    <source>
        <dbReference type="ARBA" id="ARBA00004987"/>
    </source>
</evidence>